<protein>
    <submittedName>
        <fullName evidence="1">(rape) hypothetical protein</fullName>
    </submittedName>
</protein>
<feature type="non-terminal residue" evidence="1">
    <location>
        <position position="1"/>
    </location>
</feature>
<proteinExistence type="predicted"/>
<name>A0A816IUC2_BRANA</name>
<gene>
    <name evidence="1" type="ORF">DARMORV10_C03P84100.1</name>
</gene>
<evidence type="ECO:0000313" key="1">
    <source>
        <dbReference type="EMBL" id="CAF1711181.1"/>
    </source>
</evidence>
<sequence>MEQQFSENLTSATPSRFEAQFVLNFSTTKKMLGIIN</sequence>
<organism evidence="1">
    <name type="scientific">Brassica napus</name>
    <name type="common">Rape</name>
    <dbReference type="NCBI Taxonomy" id="3708"/>
    <lineage>
        <taxon>Eukaryota</taxon>
        <taxon>Viridiplantae</taxon>
        <taxon>Streptophyta</taxon>
        <taxon>Embryophyta</taxon>
        <taxon>Tracheophyta</taxon>
        <taxon>Spermatophyta</taxon>
        <taxon>Magnoliopsida</taxon>
        <taxon>eudicotyledons</taxon>
        <taxon>Gunneridae</taxon>
        <taxon>Pentapetalae</taxon>
        <taxon>rosids</taxon>
        <taxon>malvids</taxon>
        <taxon>Brassicales</taxon>
        <taxon>Brassicaceae</taxon>
        <taxon>Brassiceae</taxon>
        <taxon>Brassica</taxon>
    </lineage>
</organism>
<accession>A0A816IUC2</accession>
<dbReference type="AlphaFoldDB" id="A0A816IUC2"/>
<reference evidence="1" key="1">
    <citation type="submission" date="2021-01" db="EMBL/GenBank/DDBJ databases">
        <authorList>
            <consortium name="Genoscope - CEA"/>
            <person name="William W."/>
        </authorList>
    </citation>
    <scope>NUCLEOTIDE SEQUENCE</scope>
</reference>
<dbReference type="Proteomes" id="UP001295469">
    <property type="component" value="Chromosome C03"/>
</dbReference>
<dbReference type="EMBL" id="HG994367">
    <property type="protein sequence ID" value="CAF1711181.1"/>
    <property type="molecule type" value="Genomic_DNA"/>
</dbReference>